<dbReference type="AlphaFoldDB" id="A0A2P4PC17"/>
<sequence length="82" mass="9537">MTIVMVTLMILMTPTTLDHLMMILVMIMVMMILQGRGREHQRPVVKKQLQVRPKELLITIIDEYIAGGPLEKFFLDIMIIKL</sequence>
<protein>
    <submittedName>
        <fullName evidence="2">Uncharacterized protein</fullName>
    </submittedName>
</protein>
<evidence type="ECO:0000313" key="2">
    <source>
        <dbReference type="EMBL" id="POG62934.1"/>
    </source>
</evidence>
<name>A0A2P4PC17_RHIID</name>
<keyword evidence="1" id="KW-0472">Membrane</keyword>
<proteinExistence type="predicted"/>
<gene>
    <name evidence="2" type="ORF">GLOIN_2v1691231</name>
</gene>
<keyword evidence="3" id="KW-1185">Reference proteome</keyword>
<reference evidence="2 3" key="1">
    <citation type="journal article" date="2013" name="Proc. Natl. Acad. Sci. U.S.A.">
        <title>Genome of an arbuscular mycorrhizal fungus provides insight into the oldest plant symbiosis.</title>
        <authorList>
            <person name="Tisserant E."/>
            <person name="Malbreil M."/>
            <person name="Kuo A."/>
            <person name="Kohler A."/>
            <person name="Symeonidi A."/>
            <person name="Balestrini R."/>
            <person name="Charron P."/>
            <person name="Duensing N."/>
            <person name="Frei Dit Frey N."/>
            <person name="Gianinazzi-Pearson V."/>
            <person name="Gilbert L.B."/>
            <person name="Handa Y."/>
            <person name="Herr J.R."/>
            <person name="Hijri M."/>
            <person name="Koul R."/>
            <person name="Kawaguchi M."/>
            <person name="Krajinski F."/>
            <person name="Lammers P.J."/>
            <person name="Masclaux F.G."/>
            <person name="Murat C."/>
            <person name="Morin E."/>
            <person name="Ndikumana S."/>
            <person name="Pagni M."/>
            <person name="Petitpierre D."/>
            <person name="Requena N."/>
            <person name="Rosikiewicz P."/>
            <person name="Riley R."/>
            <person name="Saito K."/>
            <person name="San Clemente H."/>
            <person name="Shapiro H."/>
            <person name="van Tuinen D."/>
            <person name="Becard G."/>
            <person name="Bonfante P."/>
            <person name="Paszkowski U."/>
            <person name="Shachar-Hill Y.Y."/>
            <person name="Tuskan G.A."/>
            <person name="Young P.W."/>
            <person name="Sanders I.R."/>
            <person name="Henrissat B."/>
            <person name="Rensing S.A."/>
            <person name="Grigoriev I.V."/>
            <person name="Corradi N."/>
            <person name="Roux C."/>
            <person name="Martin F."/>
        </authorList>
    </citation>
    <scope>NUCLEOTIDE SEQUENCE [LARGE SCALE GENOMIC DNA]</scope>
    <source>
        <strain evidence="2 3">DAOM 197198</strain>
    </source>
</reference>
<feature type="transmembrane region" description="Helical" evidence="1">
    <location>
        <begin position="6"/>
        <end position="33"/>
    </location>
</feature>
<reference evidence="2 3" key="2">
    <citation type="journal article" date="2018" name="New Phytol.">
        <title>High intraspecific genome diversity in the model arbuscular mycorrhizal symbiont Rhizophagus irregularis.</title>
        <authorList>
            <person name="Chen E.C.H."/>
            <person name="Morin E."/>
            <person name="Beaudet D."/>
            <person name="Noel J."/>
            <person name="Yildirir G."/>
            <person name="Ndikumana S."/>
            <person name="Charron P."/>
            <person name="St-Onge C."/>
            <person name="Giorgi J."/>
            <person name="Kruger M."/>
            <person name="Marton T."/>
            <person name="Ropars J."/>
            <person name="Grigoriev I.V."/>
            <person name="Hainaut M."/>
            <person name="Henrissat B."/>
            <person name="Roux C."/>
            <person name="Martin F."/>
            <person name="Corradi N."/>
        </authorList>
    </citation>
    <scope>NUCLEOTIDE SEQUENCE [LARGE SCALE GENOMIC DNA]</scope>
    <source>
        <strain evidence="2 3">DAOM 197198</strain>
    </source>
</reference>
<keyword evidence="1" id="KW-0812">Transmembrane</keyword>
<comment type="caution">
    <text evidence="2">The sequence shown here is derived from an EMBL/GenBank/DDBJ whole genome shotgun (WGS) entry which is preliminary data.</text>
</comment>
<dbReference type="Proteomes" id="UP000018888">
    <property type="component" value="Unassembled WGS sequence"/>
</dbReference>
<evidence type="ECO:0000313" key="3">
    <source>
        <dbReference type="Proteomes" id="UP000018888"/>
    </source>
</evidence>
<evidence type="ECO:0000256" key="1">
    <source>
        <dbReference type="SAM" id="Phobius"/>
    </source>
</evidence>
<dbReference type="EMBL" id="AUPC02000283">
    <property type="protein sequence ID" value="POG62934.1"/>
    <property type="molecule type" value="Genomic_DNA"/>
</dbReference>
<accession>A0A2P4PC17</accession>
<keyword evidence="1" id="KW-1133">Transmembrane helix</keyword>
<organism evidence="2 3">
    <name type="scientific">Rhizophagus irregularis (strain DAOM 181602 / DAOM 197198 / MUCL 43194)</name>
    <name type="common">Arbuscular mycorrhizal fungus</name>
    <name type="synonym">Glomus intraradices</name>
    <dbReference type="NCBI Taxonomy" id="747089"/>
    <lineage>
        <taxon>Eukaryota</taxon>
        <taxon>Fungi</taxon>
        <taxon>Fungi incertae sedis</taxon>
        <taxon>Mucoromycota</taxon>
        <taxon>Glomeromycotina</taxon>
        <taxon>Glomeromycetes</taxon>
        <taxon>Glomerales</taxon>
        <taxon>Glomeraceae</taxon>
        <taxon>Rhizophagus</taxon>
    </lineage>
</organism>